<name>A0A4R6SFI8_LABRH</name>
<organism evidence="1 2">
    <name type="scientific">Labedaea rhizosphaerae</name>
    <dbReference type="NCBI Taxonomy" id="598644"/>
    <lineage>
        <taxon>Bacteria</taxon>
        <taxon>Bacillati</taxon>
        <taxon>Actinomycetota</taxon>
        <taxon>Actinomycetes</taxon>
        <taxon>Pseudonocardiales</taxon>
        <taxon>Pseudonocardiaceae</taxon>
        <taxon>Labedaea</taxon>
    </lineage>
</organism>
<dbReference type="Proteomes" id="UP000295444">
    <property type="component" value="Unassembled WGS sequence"/>
</dbReference>
<sequence>MGTPVPDTSLTWLVVGADRLRSSVRRPPEWQIVELACPTDAFAPAVDDSQLYLLDEVGCPTVRSRTLDQDGTVLAEAMHSPAELLRQGTNTPIGLLRQAADGVRMYLRVSSCADRHRFIRVPGSPIPRHGAVRALFAAADEHFLKVNNHFCYQVKSLPDVELEHKFTLVDNPDVGRLARDTYELADSGRLPGWLVQFQDEGIQSWDFMNHVYAIEQPTADAGYVSFIPTTDGRYTVKRKIFTVDSDERPELRSRGVAVTDFDEYLRGVLGLTPAWHASFRRARHDVCVESIETGNAFVISYDHSTIVDDAGAALPGLAELVQCEVEYRFSQSLAPVDYRQVHTDLAILRTLLNDFFDRRSIVHYQRHESKLTFLRRQHAGVR</sequence>
<dbReference type="RefSeq" id="WP_133851084.1">
    <property type="nucleotide sequence ID" value="NZ_SNXZ01000003.1"/>
</dbReference>
<accession>A0A4R6SFI8</accession>
<keyword evidence="2" id="KW-1185">Reference proteome</keyword>
<reference evidence="1 2" key="1">
    <citation type="submission" date="2019-03" db="EMBL/GenBank/DDBJ databases">
        <title>Genomic Encyclopedia of Type Strains, Phase IV (KMG-IV): sequencing the most valuable type-strain genomes for metagenomic binning, comparative biology and taxonomic classification.</title>
        <authorList>
            <person name="Goeker M."/>
        </authorList>
    </citation>
    <scope>NUCLEOTIDE SEQUENCE [LARGE SCALE GENOMIC DNA]</scope>
    <source>
        <strain evidence="1 2">DSM 45361</strain>
    </source>
</reference>
<dbReference type="AlphaFoldDB" id="A0A4R6SFI8"/>
<comment type="caution">
    <text evidence="1">The sequence shown here is derived from an EMBL/GenBank/DDBJ whole genome shotgun (WGS) entry which is preliminary data.</text>
</comment>
<dbReference type="OrthoDB" id="9135079at2"/>
<evidence type="ECO:0000313" key="1">
    <source>
        <dbReference type="EMBL" id="TDP97955.1"/>
    </source>
</evidence>
<gene>
    <name evidence="1" type="ORF">EV186_103935</name>
</gene>
<proteinExistence type="predicted"/>
<dbReference type="EMBL" id="SNXZ01000003">
    <property type="protein sequence ID" value="TDP97955.1"/>
    <property type="molecule type" value="Genomic_DNA"/>
</dbReference>
<protein>
    <submittedName>
        <fullName evidence="1">Uncharacterized protein</fullName>
    </submittedName>
</protein>
<evidence type="ECO:0000313" key="2">
    <source>
        <dbReference type="Proteomes" id="UP000295444"/>
    </source>
</evidence>